<organism evidence="2">
    <name type="scientific">viral metagenome</name>
    <dbReference type="NCBI Taxonomy" id="1070528"/>
    <lineage>
        <taxon>unclassified sequences</taxon>
        <taxon>metagenomes</taxon>
        <taxon>organismal metagenomes</taxon>
    </lineage>
</organism>
<accession>A0A6C0EMY8</accession>
<keyword evidence="1" id="KW-0812">Transmembrane</keyword>
<sequence length="128" mass="14638">MVQFLEYVLFPTAVILVLDAVYLSVTRTMYEDQVRRVQKSAMVLRLGSVVACYALVIFGLVWFILLPGRPVLDAFLLGLVVYGVYETTTYSILTQWDFRSVAIDTVWGAVLMATTTWITYRVWGMPKR</sequence>
<dbReference type="AlphaFoldDB" id="A0A6C0EMY8"/>
<dbReference type="InterPro" id="IPR018687">
    <property type="entry name" value="DUF2177_membr"/>
</dbReference>
<keyword evidence="1" id="KW-1133">Transmembrane helix</keyword>
<evidence type="ECO:0000256" key="1">
    <source>
        <dbReference type="SAM" id="Phobius"/>
    </source>
</evidence>
<name>A0A6C0EMY8_9ZZZZ</name>
<feature type="transmembrane region" description="Helical" evidence="1">
    <location>
        <begin position="46"/>
        <end position="65"/>
    </location>
</feature>
<dbReference type="Pfam" id="PF09945">
    <property type="entry name" value="DUF2177"/>
    <property type="match status" value="1"/>
</dbReference>
<keyword evidence="1" id="KW-0472">Membrane</keyword>
<proteinExistence type="predicted"/>
<reference evidence="2" key="1">
    <citation type="journal article" date="2020" name="Nature">
        <title>Giant virus diversity and host interactions through global metagenomics.</title>
        <authorList>
            <person name="Schulz F."/>
            <person name="Roux S."/>
            <person name="Paez-Espino D."/>
            <person name="Jungbluth S."/>
            <person name="Walsh D.A."/>
            <person name="Denef V.J."/>
            <person name="McMahon K.D."/>
            <person name="Konstantinidis K.T."/>
            <person name="Eloe-Fadrosh E.A."/>
            <person name="Kyrpides N.C."/>
            <person name="Woyke T."/>
        </authorList>
    </citation>
    <scope>NUCLEOTIDE SEQUENCE</scope>
    <source>
        <strain evidence="2">GVMAG-M-3300009068-24</strain>
    </source>
</reference>
<evidence type="ECO:0008006" key="3">
    <source>
        <dbReference type="Google" id="ProtNLM"/>
    </source>
</evidence>
<feature type="transmembrane region" description="Helical" evidence="1">
    <location>
        <begin position="71"/>
        <end position="93"/>
    </location>
</feature>
<protein>
    <recommendedName>
        <fullName evidence="3">DUF2177 family protein</fullName>
    </recommendedName>
</protein>
<feature type="transmembrane region" description="Helical" evidence="1">
    <location>
        <begin position="6"/>
        <end position="25"/>
    </location>
</feature>
<feature type="transmembrane region" description="Helical" evidence="1">
    <location>
        <begin position="105"/>
        <end position="123"/>
    </location>
</feature>
<dbReference type="EMBL" id="MN738881">
    <property type="protein sequence ID" value="QHT29700.1"/>
    <property type="molecule type" value="Genomic_DNA"/>
</dbReference>
<evidence type="ECO:0000313" key="2">
    <source>
        <dbReference type="EMBL" id="QHT29700.1"/>
    </source>
</evidence>